<keyword evidence="2" id="KW-0808">Transferase</keyword>
<dbReference type="Pfam" id="PF13439">
    <property type="entry name" value="Glyco_transf_4"/>
    <property type="match status" value="1"/>
</dbReference>
<gene>
    <name evidence="2" type="ORF">D2V17_07730</name>
</gene>
<name>A0A3A1P500_9SPHN</name>
<dbReference type="GO" id="GO:0016757">
    <property type="term" value="F:glycosyltransferase activity"/>
    <property type="evidence" value="ECO:0007669"/>
    <property type="project" value="TreeGrafter"/>
</dbReference>
<evidence type="ECO:0000313" key="3">
    <source>
        <dbReference type="Proteomes" id="UP000265366"/>
    </source>
</evidence>
<dbReference type="RefSeq" id="WP_119592501.1">
    <property type="nucleotide sequence ID" value="NZ_QXFM01000071.1"/>
</dbReference>
<evidence type="ECO:0000313" key="2">
    <source>
        <dbReference type="EMBL" id="RIV88359.1"/>
    </source>
</evidence>
<dbReference type="Proteomes" id="UP000265366">
    <property type="component" value="Unassembled WGS sequence"/>
</dbReference>
<accession>A0A3A1P500</accession>
<keyword evidence="3" id="KW-1185">Reference proteome</keyword>
<evidence type="ECO:0000259" key="1">
    <source>
        <dbReference type="Pfam" id="PF13439"/>
    </source>
</evidence>
<dbReference type="InterPro" id="IPR028098">
    <property type="entry name" value="Glyco_trans_4-like_N"/>
</dbReference>
<dbReference type="SUPFAM" id="SSF53756">
    <property type="entry name" value="UDP-Glycosyltransferase/glycogen phosphorylase"/>
    <property type="match status" value="1"/>
</dbReference>
<dbReference type="AlphaFoldDB" id="A0A3A1P500"/>
<organism evidence="2 3">
    <name type="scientific">Aurantiacibacter xanthus</name>
    <dbReference type="NCBI Taxonomy" id="1784712"/>
    <lineage>
        <taxon>Bacteria</taxon>
        <taxon>Pseudomonadati</taxon>
        <taxon>Pseudomonadota</taxon>
        <taxon>Alphaproteobacteria</taxon>
        <taxon>Sphingomonadales</taxon>
        <taxon>Erythrobacteraceae</taxon>
        <taxon>Aurantiacibacter</taxon>
    </lineage>
</organism>
<comment type="caution">
    <text evidence="2">The sequence shown here is derived from an EMBL/GenBank/DDBJ whole genome shotgun (WGS) entry which is preliminary data.</text>
</comment>
<dbReference type="OrthoDB" id="9781738at2"/>
<reference evidence="2 3" key="1">
    <citation type="submission" date="2018-08" db="EMBL/GenBank/DDBJ databases">
        <title>Erythrobacter zhengii sp.nov., a bacterium isolated from deep-sea sediment.</title>
        <authorList>
            <person name="Fang C."/>
            <person name="Wu Y.-H."/>
            <person name="Sun C."/>
            <person name="Wang H."/>
            <person name="Cheng H."/>
            <person name="Meng F.-X."/>
            <person name="Wang C.-S."/>
            <person name="Xu X.-W."/>
        </authorList>
    </citation>
    <scope>NUCLEOTIDE SEQUENCE [LARGE SCALE GENOMIC DNA]</scope>
    <source>
        <strain evidence="2 3">CCTCC AB 2015396</strain>
    </source>
</reference>
<dbReference type="PANTHER" id="PTHR45947:SF3">
    <property type="entry name" value="SULFOQUINOVOSYL TRANSFERASE SQD2"/>
    <property type="match status" value="1"/>
</dbReference>
<protein>
    <submittedName>
        <fullName evidence="2">Glycosyltransferase family 1 protein</fullName>
    </submittedName>
</protein>
<sequence>MSRKGILFCMRYPDDQGFVWRTVVRVRDRIAGLLTDYRSYVAFPQLTGHSVHKIEHMQPVELDCYNLTAANKERLAQFVAANDIGAIVYMSALPTSLDMAFLHSLGLKTINTEQDSFDHRVRDSLPRQLAKFVVRRIMKRQLHDLHIANSASQGEWLKSYTKIPPERLVIVPNGIDTDHFVPPADPRDDSVVDVICAGQARREKRIELILRCAKRIVAQPEFASVRFTYVGDGEMRPVWERLAADMDLAGRFRFVGARADLLPFFQSADLMVHAAERESFGLVLAEAMACEVPVVACAAAGPSEIVADGTTGRLVALDDEDGFAAAVETYLRKPALRAVHGAAGRARVVGRFSMERQVRDMAAAIAGALA</sequence>
<dbReference type="CDD" id="cd03801">
    <property type="entry name" value="GT4_PimA-like"/>
    <property type="match status" value="1"/>
</dbReference>
<dbReference type="InterPro" id="IPR050194">
    <property type="entry name" value="Glycosyltransferase_grp1"/>
</dbReference>
<dbReference type="EMBL" id="QXFM01000071">
    <property type="protein sequence ID" value="RIV88359.1"/>
    <property type="molecule type" value="Genomic_DNA"/>
</dbReference>
<dbReference type="Gene3D" id="3.40.50.2000">
    <property type="entry name" value="Glycogen Phosphorylase B"/>
    <property type="match status" value="2"/>
</dbReference>
<proteinExistence type="predicted"/>
<dbReference type="PANTHER" id="PTHR45947">
    <property type="entry name" value="SULFOQUINOVOSYL TRANSFERASE SQD2"/>
    <property type="match status" value="1"/>
</dbReference>
<feature type="domain" description="Glycosyltransferase subfamily 4-like N-terminal" evidence="1">
    <location>
        <begin position="65"/>
        <end position="178"/>
    </location>
</feature>
<dbReference type="Pfam" id="PF13692">
    <property type="entry name" value="Glyco_trans_1_4"/>
    <property type="match status" value="1"/>
</dbReference>